<feature type="region of interest" description="Disordered" evidence="1">
    <location>
        <begin position="1"/>
        <end position="22"/>
    </location>
</feature>
<protein>
    <recommendedName>
        <fullName evidence="5">DUF4352 domain-containing protein</fullName>
    </recommendedName>
</protein>
<keyword evidence="2" id="KW-0472">Membrane</keyword>
<proteinExistence type="predicted"/>
<evidence type="ECO:0008006" key="5">
    <source>
        <dbReference type="Google" id="ProtNLM"/>
    </source>
</evidence>
<accession>A0ABS4WW88</accession>
<feature type="transmembrane region" description="Helical" evidence="2">
    <location>
        <begin position="25"/>
        <end position="48"/>
    </location>
</feature>
<name>A0ABS4WW88_9MICO</name>
<reference evidence="3 4" key="1">
    <citation type="submission" date="2021-03" db="EMBL/GenBank/DDBJ databases">
        <title>Sequencing the genomes of 1000 actinobacteria strains.</title>
        <authorList>
            <person name="Klenk H.-P."/>
        </authorList>
    </citation>
    <scope>NUCLEOTIDE SEQUENCE [LARGE SCALE GENOMIC DNA]</scope>
    <source>
        <strain evidence="3 4">DSM 14566</strain>
    </source>
</reference>
<keyword evidence="2" id="KW-1133">Transmembrane helix</keyword>
<dbReference type="Proteomes" id="UP001519290">
    <property type="component" value="Unassembled WGS sequence"/>
</dbReference>
<evidence type="ECO:0000313" key="3">
    <source>
        <dbReference type="EMBL" id="MBP2380472.1"/>
    </source>
</evidence>
<gene>
    <name evidence="3" type="ORF">JOF43_000429</name>
</gene>
<evidence type="ECO:0000256" key="1">
    <source>
        <dbReference type="SAM" id="MobiDB-lite"/>
    </source>
</evidence>
<comment type="caution">
    <text evidence="3">The sequence shown here is derived from an EMBL/GenBank/DDBJ whole genome shotgun (WGS) entry which is preliminary data.</text>
</comment>
<dbReference type="EMBL" id="JAGIOD010000001">
    <property type="protein sequence ID" value="MBP2380472.1"/>
    <property type="molecule type" value="Genomic_DNA"/>
</dbReference>
<keyword evidence="4" id="KW-1185">Reference proteome</keyword>
<keyword evidence="2" id="KW-0812">Transmembrane</keyword>
<dbReference type="RefSeq" id="WP_209898432.1">
    <property type="nucleotide sequence ID" value="NZ_BAAAJW010000008.1"/>
</dbReference>
<sequence>MPPTEPLSAGAPPRTQAQRTSRSPFYLTVGCASVVLGLVLGIGGFFGVRAVTAGEATEPTATGPTQGETLETAPVGRDAAVSLGVTIPHASPDKFPGEAEIALAETDWDATEDVAAANEFNPAPPSGAKYIRVTAEATYHGEGALSPLDWIGVQYVDPDGGEHFRTYVVTETDADLPAEVADGESFRDSFVFQIPEDTRAGGHIVVLPDLMHGLDEGAWVELA</sequence>
<evidence type="ECO:0000313" key="4">
    <source>
        <dbReference type="Proteomes" id="UP001519290"/>
    </source>
</evidence>
<organism evidence="3 4">
    <name type="scientific">Brachybacterium sacelli</name>
    <dbReference type="NCBI Taxonomy" id="173364"/>
    <lineage>
        <taxon>Bacteria</taxon>
        <taxon>Bacillati</taxon>
        <taxon>Actinomycetota</taxon>
        <taxon>Actinomycetes</taxon>
        <taxon>Micrococcales</taxon>
        <taxon>Dermabacteraceae</taxon>
        <taxon>Brachybacterium</taxon>
    </lineage>
</organism>
<evidence type="ECO:0000256" key="2">
    <source>
        <dbReference type="SAM" id="Phobius"/>
    </source>
</evidence>